<dbReference type="SUPFAM" id="SSF53335">
    <property type="entry name" value="S-adenosyl-L-methionine-dependent methyltransferases"/>
    <property type="match status" value="1"/>
</dbReference>
<evidence type="ECO:0000313" key="4">
    <source>
        <dbReference type="Proteomes" id="UP000036834"/>
    </source>
</evidence>
<proteinExistence type="predicted"/>
<organism evidence="3 4">
    <name type="scientific">Brevibacillus reuszeri</name>
    <dbReference type="NCBI Taxonomy" id="54915"/>
    <lineage>
        <taxon>Bacteria</taxon>
        <taxon>Bacillati</taxon>
        <taxon>Bacillota</taxon>
        <taxon>Bacilli</taxon>
        <taxon>Bacillales</taxon>
        <taxon>Paenibacillaceae</taxon>
        <taxon>Brevibacillus</taxon>
    </lineage>
</organism>
<dbReference type="Proteomes" id="UP000319578">
    <property type="component" value="Unassembled WGS sequence"/>
</dbReference>
<dbReference type="GO" id="GO:0032259">
    <property type="term" value="P:methylation"/>
    <property type="evidence" value="ECO:0007669"/>
    <property type="project" value="UniProtKB-KW"/>
</dbReference>
<accession>A0A0K9YLC6</accession>
<name>A0A0K9YLC6_9BACL</name>
<keyword evidence="3" id="KW-0489">Methyltransferase</keyword>
<evidence type="ECO:0000259" key="1">
    <source>
        <dbReference type="Pfam" id="PF08241"/>
    </source>
</evidence>
<dbReference type="RefSeq" id="WP_049741476.1">
    <property type="nucleotide sequence ID" value="NZ_BJON01000018.1"/>
</dbReference>
<dbReference type="Gene3D" id="3.40.50.150">
    <property type="entry name" value="Vaccinia Virus protein VP39"/>
    <property type="match status" value="1"/>
</dbReference>
<keyword evidence="3" id="KW-0808">Transferase</keyword>
<dbReference type="OrthoDB" id="323463at2"/>
<protein>
    <submittedName>
        <fullName evidence="3">Phosphatidylethanolamine N-methyltransferase</fullName>
    </submittedName>
    <submittedName>
        <fullName evidence="2">SAM-dependent methyltransferase</fullName>
    </submittedName>
</protein>
<dbReference type="InterPro" id="IPR029063">
    <property type="entry name" value="SAM-dependent_MTases_sf"/>
</dbReference>
<dbReference type="PATRIC" id="fig|54915.3.peg.4503"/>
<dbReference type="EMBL" id="BJON01000018">
    <property type="protein sequence ID" value="GED70906.1"/>
    <property type="molecule type" value="Genomic_DNA"/>
</dbReference>
<keyword evidence="5" id="KW-1185">Reference proteome</keyword>
<reference evidence="4" key="1">
    <citation type="submission" date="2015-07" db="EMBL/GenBank/DDBJ databases">
        <title>Genome sequencing project for genomic taxonomy and phylogenomics of Bacillus-like bacteria.</title>
        <authorList>
            <person name="Liu B."/>
            <person name="Wang J."/>
            <person name="Zhu Y."/>
            <person name="Liu G."/>
            <person name="Chen Q."/>
            <person name="Chen Z."/>
            <person name="Lan J."/>
            <person name="Che J."/>
            <person name="Ge C."/>
            <person name="Shi H."/>
            <person name="Pan Z."/>
            <person name="Liu X."/>
        </authorList>
    </citation>
    <scope>NUCLEOTIDE SEQUENCE [LARGE SCALE GENOMIC DNA]</scope>
    <source>
        <strain evidence="4">DSM 9887</strain>
    </source>
</reference>
<evidence type="ECO:0000313" key="5">
    <source>
        <dbReference type="Proteomes" id="UP000319578"/>
    </source>
</evidence>
<dbReference type="EMBL" id="LGIQ01000011">
    <property type="protein sequence ID" value="KNB69462.1"/>
    <property type="molecule type" value="Genomic_DNA"/>
</dbReference>
<dbReference type="InterPro" id="IPR013216">
    <property type="entry name" value="Methyltransf_11"/>
</dbReference>
<dbReference type="AlphaFoldDB" id="A0A0K9YLC6"/>
<dbReference type="PANTHER" id="PTHR43591">
    <property type="entry name" value="METHYLTRANSFERASE"/>
    <property type="match status" value="1"/>
</dbReference>
<reference evidence="2 5" key="3">
    <citation type="submission" date="2019-06" db="EMBL/GenBank/DDBJ databases">
        <title>Whole genome shotgun sequence of Brevibacillus reuszeri NBRC 15719.</title>
        <authorList>
            <person name="Hosoyama A."/>
            <person name="Uohara A."/>
            <person name="Ohji S."/>
            <person name="Ichikawa N."/>
        </authorList>
    </citation>
    <scope>NUCLEOTIDE SEQUENCE [LARGE SCALE GENOMIC DNA]</scope>
    <source>
        <strain evidence="2 5">NBRC 15719</strain>
    </source>
</reference>
<dbReference type="GO" id="GO:0008757">
    <property type="term" value="F:S-adenosylmethionine-dependent methyltransferase activity"/>
    <property type="evidence" value="ECO:0007669"/>
    <property type="project" value="InterPro"/>
</dbReference>
<comment type="caution">
    <text evidence="3">The sequence shown here is derived from an EMBL/GenBank/DDBJ whole genome shotgun (WGS) entry which is preliminary data.</text>
</comment>
<dbReference type="STRING" id="54915.ADS79_26640"/>
<sequence length="205" mass="23398">MNNPWNKVIYQVWAPFYDTFFNSGSFLKARKKIFEDLTFPTNSQILLVGVGTGADLPFVIEKVVSITAIDLSPEMLDQAKEKYESPSITFKIMDAQDLEFPSESFDFVIANLILSVVPDPDQCFREMIRVTRSGGKIVIFDKFVPLNQELSLIMKILRPIIGMLGTDIGRRFEQIVMPYAKSIVIEEDSPSLFNGMYRKIVIRKI</sequence>
<dbReference type="PANTHER" id="PTHR43591:SF24">
    <property type="entry name" value="2-METHOXY-6-POLYPRENYL-1,4-BENZOQUINOL METHYLASE, MITOCHONDRIAL"/>
    <property type="match status" value="1"/>
</dbReference>
<evidence type="ECO:0000313" key="3">
    <source>
        <dbReference type="EMBL" id="KNB69462.1"/>
    </source>
</evidence>
<feature type="domain" description="Methyltransferase type 11" evidence="1">
    <location>
        <begin position="47"/>
        <end position="139"/>
    </location>
</feature>
<evidence type="ECO:0000313" key="2">
    <source>
        <dbReference type="EMBL" id="GED70906.1"/>
    </source>
</evidence>
<dbReference type="Pfam" id="PF08241">
    <property type="entry name" value="Methyltransf_11"/>
    <property type="match status" value="1"/>
</dbReference>
<dbReference type="Proteomes" id="UP000036834">
    <property type="component" value="Unassembled WGS sequence"/>
</dbReference>
<reference evidence="3" key="2">
    <citation type="submission" date="2015-07" db="EMBL/GenBank/DDBJ databases">
        <title>MeaNS - Measles Nucleotide Surveillance Program.</title>
        <authorList>
            <person name="Tran T."/>
            <person name="Druce J."/>
        </authorList>
    </citation>
    <scope>NUCLEOTIDE SEQUENCE</scope>
    <source>
        <strain evidence="3">DSM 9887</strain>
    </source>
</reference>
<dbReference type="CDD" id="cd02440">
    <property type="entry name" value="AdoMet_MTases"/>
    <property type="match status" value="1"/>
</dbReference>
<gene>
    <name evidence="2" type="primary">PmtA</name>
    <name evidence="3" type="ORF">ADS79_26640</name>
    <name evidence="2" type="ORF">BRE01_46080</name>
</gene>